<dbReference type="InterPro" id="IPR003838">
    <property type="entry name" value="ABC3_permease_C"/>
</dbReference>
<dbReference type="Pfam" id="PF02687">
    <property type="entry name" value="FtsX"/>
    <property type="match status" value="1"/>
</dbReference>
<feature type="transmembrane region" description="Helical" evidence="6">
    <location>
        <begin position="107"/>
        <end position="131"/>
    </location>
</feature>
<feature type="transmembrane region" description="Helical" evidence="6">
    <location>
        <begin position="543"/>
        <end position="571"/>
    </location>
</feature>
<evidence type="ECO:0000313" key="9">
    <source>
        <dbReference type="Proteomes" id="UP000183255"/>
    </source>
</evidence>
<feature type="transmembrane region" description="Helical" evidence="6">
    <location>
        <begin position="289"/>
        <end position="312"/>
    </location>
</feature>
<evidence type="ECO:0000256" key="2">
    <source>
        <dbReference type="ARBA" id="ARBA00022475"/>
    </source>
</evidence>
<dbReference type="InterPro" id="IPR052536">
    <property type="entry name" value="ABC-4_Integral_Memb_Prot"/>
</dbReference>
<keyword evidence="6" id="KW-0813">Transport</keyword>
<evidence type="ECO:0000256" key="3">
    <source>
        <dbReference type="ARBA" id="ARBA00022692"/>
    </source>
</evidence>
<feature type="transmembrane region" description="Helical" evidence="6">
    <location>
        <begin position="203"/>
        <end position="224"/>
    </location>
</feature>
<organism evidence="8 9">
    <name type="scientific">Proteiniclasticum ruminis</name>
    <dbReference type="NCBI Taxonomy" id="398199"/>
    <lineage>
        <taxon>Bacteria</taxon>
        <taxon>Bacillati</taxon>
        <taxon>Bacillota</taxon>
        <taxon>Clostridia</taxon>
        <taxon>Eubacteriales</taxon>
        <taxon>Clostridiaceae</taxon>
        <taxon>Proteiniclasticum</taxon>
    </lineage>
</organism>
<reference evidence="8 9" key="1">
    <citation type="submission" date="2016-10" db="EMBL/GenBank/DDBJ databases">
        <authorList>
            <person name="de Groot N.N."/>
        </authorList>
    </citation>
    <scope>NUCLEOTIDE SEQUENCE [LARGE SCALE GENOMIC DNA]</scope>
    <source>
        <strain evidence="8 9">CGMCC 1.5058</strain>
    </source>
</reference>
<keyword evidence="5 6" id="KW-0472">Membrane</keyword>
<feature type="transmembrane region" description="Helical" evidence="6">
    <location>
        <begin position="151"/>
        <end position="175"/>
    </location>
</feature>
<dbReference type="GO" id="GO:0005886">
    <property type="term" value="C:plasma membrane"/>
    <property type="evidence" value="ECO:0007669"/>
    <property type="project" value="UniProtKB-SubCell"/>
</dbReference>
<evidence type="ECO:0000256" key="1">
    <source>
        <dbReference type="ARBA" id="ARBA00004651"/>
    </source>
</evidence>
<feature type="transmembrane region" description="Helical" evidence="6">
    <location>
        <begin position="57"/>
        <end position="79"/>
    </location>
</feature>
<feature type="transmembrane region" description="Helical" evidence="6">
    <location>
        <begin position="637"/>
        <end position="660"/>
    </location>
</feature>
<evidence type="ECO:0000256" key="5">
    <source>
        <dbReference type="ARBA" id="ARBA00023136"/>
    </source>
</evidence>
<keyword evidence="2 6" id="KW-1003">Cell membrane</keyword>
<dbReference type="PIRSF" id="PIRSF018968">
    <property type="entry name" value="ABC_permease_BceB"/>
    <property type="match status" value="1"/>
</dbReference>
<keyword evidence="4 6" id="KW-1133">Transmembrane helix</keyword>
<dbReference type="RefSeq" id="WP_031577963.1">
    <property type="nucleotide sequence ID" value="NZ_FNDZ01000012.1"/>
</dbReference>
<protein>
    <submittedName>
        <fullName evidence="8">Putative ABC transport system permease protein</fullName>
    </submittedName>
</protein>
<dbReference type="InterPro" id="IPR027022">
    <property type="entry name" value="ABC_permease_BceB-typ"/>
</dbReference>
<accession>A0A1G8SH66</accession>
<comment type="subcellular location">
    <subcellularLocation>
        <location evidence="1 6">Cell membrane</location>
        <topology evidence="1 6">Multi-pass membrane protein</topology>
    </subcellularLocation>
</comment>
<dbReference type="PANTHER" id="PTHR46795:SF3">
    <property type="entry name" value="ABC TRANSPORTER PERMEASE"/>
    <property type="match status" value="1"/>
</dbReference>
<dbReference type="Proteomes" id="UP000183255">
    <property type="component" value="Unassembled WGS sequence"/>
</dbReference>
<evidence type="ECO:0000256" key="4">
    <source>
        <dbReference type="ARBA" id="ARBA00022989"/>
    </source>
</evidence>
<proteinExistence type="inferred from homology"/>
<name>A0A1G8SH66_9CLOT</name>
<comment type="similarity">
    <text evidence="6">Belongs to the ABC-4 integral membrane protein family.</text>
</comment>
<sequence length="671" mass="75403">MYFKIAKNNVRRSYKDYGIYFITLTISVCIFYAFNAIESQSTMLVLGESTSSIIKTLGMVLTGTSIFVSLILAGLITYANQFLLKKRSREMAVYMTLGMPKSGISKILILETFLIGVLSLTAGILLGIMLSQGLSVLTGNLLNVPLERFRFQVSAGAALKSVGYFGLIFLVVAFLDQWMIGRYELIELLQSSRKNEGMKVKNAFLSGILFLLSLAMLGTAYALVLKVGLLSDSVLLPVSIVLGTFGTFLFFFSLANFGIHWIVKRKSLYLKDLRMFVLRQLHYRLSSNYLSMSAICLMIFLTITLLFTMFGFKGSNDRMIEGNTPFDASAWILEEHNENRFTMEEYLEHLQFDFEETEKHSFFSVYRLYLTTEDLLKPYVSEDEWKEMQAEYLDKEVLAVTISDYNAMQALKGQEPVSLSTEEVLLVSNYGKINGGLARFMSENGKVTIQNRSVALKNQEPVLENILTTAISPNFLYFIVADDLVEELPLERTGFNAVFGEDTYRTSQEKFIGLSETFERNSYVNDHLVLAFSSTIDDVHARIYGVTAIVVFFGVYIGIVFLLASAAILALQQLSDANDSYGRYQSLRKIGVTEEQIRKAVLFQNALYFGVPFFLATVHAAVGMMAVNVIFRNYNQGTVLSSVGMIGGALIFIYGGYFYATYTGYRNIIKA</sequence>
<dbReference type="AlphaFoldDB" id="A0A1G8SH66"/>
<dbReference type="EMBL" id="FNDZ01000012">
    <property type="protein sequence ID" value="SDJ28493.1"/>
    <property type="molecule type" value="Genomic_DNA"/>
</dbReference>
<evidence type="ECO:0000256" key="6">
    <source>
        <dbReference type="PIRNR" id="PIRNR018968"/>
    </source>
</evidence>
<feature type="domain" description="ABC3 transporter permease C-terminal" evidence="7">
    <location>
        <begin position="65"/>
        <end position="172"/>
    </location>
</feature>
<dbReference type="PANTHER" id="PTHR46795">
    <property type="entry name" value="ABC TRANSPORTER PERMEASE-RELATED-RELATED"/>
    <property type="match status" value="1"/>
</dbReference>
<feature type="transmembrane region" description="Helical" evidence="6">
    <location>
        <begin position="236"/>
        <end position="263"/>
    </location>
</feature>
<gene>
    <name evidence="8" type="ORF">SAMN05421804_11221</name>
</gene>
<evidence type="ECO:0000259" key="7">
    <source>
        <dbReference type="Pfam" id="PF02687"/>
    </source>
</evidence>
<evidence type="ECO:0000313" key="8">
    <source>
        <dbReference type="EMBL" id="SDJ28493.1"/>
    </source>
</evidence>
<feature type="transmembrane region" description="Helical" evidence="6">
    <location>
        <begin position="17"/>
        <end position="37"/>
    </location>
</feature>
<dbReference type="GO" id="GO:0055085">
    <property type="term" value="P:transmembrane transport"/>
    <property type="evidence" value="ECO:0007669"/>
    <property type="project" value="UniProtKB-UniRule"/>
</dbReference>
<feature type="transmembrane region" description="Helical" evidence="6">
    <location>
        <begin position="606"/>
        <end position="631"/>
    </location>
</feature>
<keyword evidence="3 6" id="KW-0812">Transmembrane</keyword>